<evidence type="ECO:0000256" key="9">
    <source>
        <dbReference type="ARBA" id="ARBA00022741"/>
    </source>
</evidence>
<evidence type="ECO:0000313" key="15">
    <source>
        <dbReference type="EMBL" id="KAF5794910.1"/>
    </source>
</evidence>
<evidence type="ECO:0000256" key="3">
    <source>
        <dbReference type="ARBA" id="ARBA00008276"/>
    </source>
</evidence>
<keyword evidence="7 15" id="KW-0436">Ligase</keyword>
<protein>
    <recommendedName>
        <fullName evidence="5">Folylpolyglutamate synthase</fullName>
        <ecNumber evidence="4">6.3.2.17</ecNumber>
    </recommendedName>
    <alternativeName>
        <fullName evidence="13">Folylpoly-gamma-glutamate synthetase</fullName>
    </alternativeName>
    <alternativeName>
        <fullName evidence="12">Tetrahydrofolylpolyglutamate synthase</fullName>
    </alternativeName>
</protein>
<dbReference type="FunFam" id="3.90.190.20:FF:000011">
    <property type="entry name" value="Folylpolyglutamate synthase"/>
    <property type="match status" value="1"/>
</dbReference>
<dbReference type="SUPFAM" id="SSF53623">
    <property type="entry name" value="MurD-like peptide ligases, catalytic domain"/>
    <property type="match status" value="1"/>
</dbReference>
<evidence type="ECO:0000256" key="8">
    <source>
        <dbReference type="ARBA" id="ARBA00022723"/>
    </source>
</evidence>
<dbReference type="NCBIfam" id="TIGR01499">
    <property type="entry name" value="folC"/>
    <property type="match status" value="1"/>
</dbReference>
<dbReference type="GO" id="GO:0005829">
    <property type="term" value="C:cytosol"/>
    <property type="evidence" value="ECO:0000318"/>
    <property type="project" value="GO_Central"/>
</dbReference>
<reference evidence="15" key="2">
    <citation type="submission" date="2020-06" db="EMBL/GenBank/DDBJ databases">
        <title>Helianthus annuus Genome sequencing and assembly Release 2.</title>
        <authorList>
            <person name="Gouzy J."/>
            <person name="Langlade N."/>
            <person name="Munos S."/>
        </authorList>
    </citation>
    <scope>NUCLEOTIDE SEQUENCE</scope>
    <source>
        <tissue evidence="15">Leaves</tissue>
    </source>
</reference>
<evidence type="ECO:0000256" key="4">
    <source>
        <dbReference type="ARBA" id="ARBA00013025"/>
    </source>
</evidence>
<evidence type="ECO:0000256" key="1">
    <source>
        <dbReference type="ARBA" id="ARBA00001944"/>
    </source>
</evidence>
<evidence type="ECO:0000256" key="7">
    <source>
        <dbReference type="ARBA" id="ARBA00022598"/>
    </source>
</evidence>
<organism evidence="15 16">
    <name type="scientific">Helianthus annuus</name>
    <name type="common">Common sunflower</name>
    <dbReference type="NCBI Taxonomy" id="4232"/>
    <lineage>
        <taxon>Eukaryota</taxon>
        <taxon>Viridiplantae</taxon>
        <taxon>Streptophyta</taxon>
        <taxon>Embryophyta</taxon>
        <taxon>Tracheophyta</taxon>
        <taxon>Spermatophyta</taxon>
        <taxon>Magnoliopsida</taxon>
        <taxon>eudicotyledons</taxon>
        <taxon>Gunneridae</taxon>
        <taxon>Pentapetalae</taxon>
        <taxon>asterids</taxon>
        <taxon>campanulids</taxon>
        <taxon>Asterales</taxon>
        <taxon>Asteraceae</taxon>
        <taxon>Asteroideae</taxon>
        <taxon>Heliantheae alliance</taxon>
        <taxon>Heliantheae</taxon>
        <taxon>Helianthus</taxon>
    </lineage>
</organism>
<dbReference type="GO" id="GO:0046872">
    <property type="term" value="F:metal ion binding"/>
    <property type="evidence" value="ECO:0007669"/>
    <property type="project" value="UniProtKB-KW"/>
</dbReference>
<dbReference type="Proteomes" id="UP000215914">
    <property type="component" value="Unassembled WGS sequence"/>
</dbReference>
<dbReference type="InterPro" id="IPR036565">
    <property type="entry name" value="Mur-like_cat_sf"/>
</dbReference>
<evidence type="ECO:0000256" key="6">
    <source>
        <dbReference type="ARBA" id="ARBA00022563"/>
    </source>
</evidence>
<name>A0A9K3IDV6_HELAN</name>
<dbReference type="GO" id="GO:0004326">
    <property type="term" value="F:tetrahydrofolylpolyglutamate synthase activity"/>
    <property type="evidence" value="ECO:0000318"/>
    <property type="project" value="GO_Central"/>
</dbReference>
<dbReference type="GO" id="GO:0046901">
    <property type="term" value="P:tetrahydrofolylpolyglutamate biosynthetic process"/>
    <property type="evidence" value="ECO:0000318"/>
    <property type="project" value="GO_Central"/>
</dbReference>
<keyword evidence="9" id="KW-0547">Nucleotide-binding</keyword>
<evidence type="ECO:0000256" key="5">
    <source>
        <dbReference type="ARBA" id="ARBA00018660"/>
    </source>
</evidence>
<dbReference type="Gene3D" id="3.40.1190.10">
    <property type="entry name" value="Mur-like, catalytic domain"/>
    <property type="match status" value="1"/>
</dbReference>
<keyword evidence="11" id="KW-0460">Magnesium</keyword>
<evidence type="ECO:0000256" key="12">
    <source>
        <dbReference type="ARBA" id="ARBA00030592"/>
    </source>
</evidence>
<dbReference type="EC" id="6.3.2.17" evidence="4"/>
<dbReference type="InterPro" id="IPR036615">
    <property type="entry name" value="Mur_ligase_C_dom_sf"/>
</dbReference>
<sequence length="460" mass="50882">MLTNEYTCSCKMGSTCVFTEAILRNYGFHTGLFTSPHLIDVRERFRLNGGHMHRKVFGIFLVAKCSDDMPMPTLFHFLSLLAFKIFATELVDVAIIEVGLGGQRDATNVIQSPVVCGITPLGYDHTEILGNTLEEIAGQKAGIFKKGVPAFTVSQPPEAMQVLEQKASQLDVCLQVANQLDGNLLNGLHLGLAGEHQYVNAGLAIMLSSTWLQRTGHSKVNPVDLTSRLPEPYIKGLTTASLQGRAQIIADRACDNQSQGDLVFYLDGAHSPESMEVCANWFSLAVKEDRERESCLKDSSQILLFNCMSVRDPHLLFPRLLDTCACQGINFKKALFVPNMSLYTKVGSSSSSLPIGVEVDYSWQRTFKPYGRISYVIKEMMTWQLATDVKSEKLDPVSSVGEYDNDTSVISCENSMVFSSLPLAIKWLRETVEQNKSIRLQVLVTGSLHLIGDVLKLVKT</sequence>
<dbReference type="PROSITE" id="PS01012">
    <property type="entry name" value="FOLYLPOLYGLU_SYNT_2"/>
    <property type="match status" value="1"/>
</dbReference>
<dbReference type="EMBL" id="MNCJ02000323">
    <property type="protein sequence ID" value="KAF5794910.1"/>
    <property type="molecule type" value="Genomic_DNA"/>
</dbReference>
<keyword evidence="10" id="KW-0067">ATP-binding</keyword>
<comment type="catalytic activity">
    <reaction evidence="14">
        <text>(6S)-5,6,7,8-tetrahydrofolyl-(gamma-L-Glu)(n) + L-glutamate + ATP = (6S)-5,6,7,8-tetrahydrofolyl-(gamma-L-Glu)(n+1) + ADP + phosphate + H(+)</text>
        <dbReference type="Rhea" id="RHEA:10580"/>
        <dbReference type="Rhea" id="RHEA-COMP:14738"/>
        <dbReference type="Rhea" id="RHEA-COMP:14740"/>
        <dbReference type="ChEBI" id="CHEBI:15378"/>
        <dbReference type="ChEBI" id="CHEBI:29985"/>
        <dbReference type="ChEBI" id="CHEBI:30616"/>
        <dbReference type="ChEBI" id="CHEBI:43474"/>
        <dbReference type="ChEBI" id="CHEBI:141005"/>
        <dbReference type="ChEBI" id="CHEBI:456216"/>
        <dbReference type="EC" id="6.3.2.17"/>
    </reaction>
</comment>
<dbReference type="Gene3D" id="3.90.190.20">
    <property type="entry name" value="Mur ligase, C-terminal domain"/>
    <property type="match status" value="1"/>
</dbReference>
<evidence type="ECO:0000256" key="14">
    <source>
        <dbReference type="ARBA" id="ARBA00047493"/>
    </source>
</evidence>
<dbReference type="Gramene" id="mRNA:HanXRQr2_Chr08g0333571">
    <property type="protein sequence ID" value="mRNA:HanXRQr2_Chr08g0333571"/>
    <property type="gene ID" value="HanXRQr2_Chr08g0333571"/>
</dbReference>
<comment type="caution">
    <text evidence="15">The sequence shown here is derived from an EMBL/GenBank/DDBJ whole genome shotgun (WGS) entry which is preliminary data.</text>
</comment>
<dbReference type="AlphaFoldDB" id="A0A9K3IDV6"/>
<evidence type="ECO:0000313" key="16">
    <source>
        <dbReference type="Proteomes" id="UP000215914"/>
    </source>
</evidence>
<comment type="similarity">
    <text evidence="3">Belongs to the folylpolyglutamate synthase family.</text>
</comment>
<accession>A0A9K3IDV6</accession>
<dbReference type="SUPFAM" id="SSF53244">
    <property type="entry name" value="MurD-like peptide ligases, peptide-binding domain"/>
    <property type="match status" value="1"/>
</dbReference>
<dbReference type="GO" id="GO:0006730">
    <property type="term" value="P:one-carbon metabolic process"/>
    <property type="evidence" value="ECO:0007669"/>
    <property type="project" value="UniProtKB-KW"/>
</dbReference>
<evidence type="ECO:0000256" key="2">
    <source>
        <dbReference type="ARBA" id="ARBA00005150"/>
    </source>
</evidence>
<dbReference type="InterPro" id="IPR001645">
    <property type="entry name" value="Folylpolyglutamate_synth"/>
</dbReference>
<dbReference type="GO" id="GO:0005739">
    <property type="term" value="C:mitochondrion"/>
    <property type="evidence" value="ECO:0000318"/>
    <property type="project" value="GO_Central"/>
</dbReference>
<proteinExistence type="inferred from homology"/>
<comment type="cofactor">
    <cofactor evidence="1">
        <name>a monovalent cation</name>
        <dbReference type="ChEBI" id="CHEBI:60242"/>
    </cofactor>
</comment>
<gene>
    <name evidence="15" type="ORF">HanXRQr2_Chr08g0333571</name>
</gene>
<evidence type="ECO:0000256" key="10">
    <source>
        <dbReference type="ARBA" id="ARBA00022840"/>
    </source>
</evidence>
<keyword evidence="16" id="KW-1185">Reference proteome</keyword>
<keyword evidence="8" id="KW-0479">Metal-binding</keyword>
<dbReference type="PANTHER" id="PTHR11136">
    <property type="entry name" value="FOLYLPOLYGLUTAMATE SYNTHASE-RELATED"/>
    <property type="match status" value="1"/>
</dbReference>
<comment type="pathway">
    <text evidence="2">Cofactor biosynthesis; tetrahydrofolylpolyglutamate biosynthesis.</text>
</comment>
<evidence type="ECO:0000256" key="11">
    <source>
        <dbReference type="ARBA" id="ARBA00022842"/>
    </source>
</evidence>
<dbReference type="InterPro" id="IPR018109">
    <property type="entry name" value="Folylpolyglutamate_synth_CS"/>
</dbReference>
<evidence type="ECO:0000256" key="13">
    <source>
        <dbReference type="ARBA" id="ARBA00030876"/>
    </source>
</evidence>
<keyword evidence="6" id="KW-0554">One-carbon metabolism</keyword>
<dbReference type="PANTHER" id="PTHR11136:SF16">
    <property type="entry name" value="FOLYLPOLYGLUTAMATE SYNTHASE"/>
    <property type="match status" value="1"/>
</dbReference>
<dbReference type="GO" id="GO:0005737">
    <property type="term" value="C:cytoplasm"/>
    <property type="evidence" value="ECO:0000318"/>
    <property type="project" value="GO_Central"/>
</dbReference>
<dbReference type="GO" id="GO:0005524">
    <property type="term" value="F:ATP binding"/>
    <property type="evidence" value="ECO:0007669"/>
    <property type="project" value="UniProtKB-KW"/>
</dbReference>
<reference evidence="15" key="1">
    <citation type="journal article" date="2017" name="Nature">
        <title>The sunflower genome provides insights into oil metabolism, flowering and Asterid evolution.</title>
        <authorList>
            <person name="Badouin H."/>
            <person name="Gouzy J."/>
            <person name="Grassa C.J."/>
            <person name="Murat F."/>
            <person name="Staton S.E."/>
            <person name="Cottret L."/>
            <person name="Lelandais-Briere C."/>
            <person name="Owens G.L."/>
            <person name="Carrere S."/>
            <person name="Mayjonade B."/>
            <person name="Legrand L."/>
            <person name="Gill N."/>
            <person name="Kane N.C."/>
            <person name="Bowers J.E."/>
            <person name="Hubner S."/>
            <person name="Bellec A."/>
            <person name="Berard A."/>
            <person name="Berges H."/>
            <person name="Blanchet N."/>
            <person name="Boniface M.C."/>
            <person name="Brunel D."/>
            <person name="Catrice O."/>
            <person name="Chaidir N."/>
            <person name="Claudel C."/>
            <person name="Donnadieu C."/>
            <person name="Faraut T."/>
            <person name="Fievet G."/>
            <person name="Helmstetter N."/>
            <person name="King M."/>
            <person name="Knapp S.J."/>
            <person name="Lai Z."/>
            <person name="Le Paslier M.C."/>
            <person name="Lippi Y."/>
            <person name="Lorenzon L."/>
            <person name="Mandel J.R."/>
            <person name="Marage G."/>
            <person name="Marchand G."/>
            <person name="Marquand E."/>
            <person name="Bret-Mestries E."/>
            <person name="Morien E."/>
            <person name="Nambeesan S."/>
            <person name="Nguyen T."/>
            <person name="Pegot-Espagnet P."/>
            <person name="Pouilly N."/>
            <person name="Raftis F."/>
            <person name="Sallet E."/>
            <person name="Schiex T."/>
            <person name="Thomas J."/>
            <person name="Vandecasteele C."/>
            <person name="Vares D."/>
            <person name="Vear F."/>
            <person name="Vautrin S."/>
            <person name="Crespi M."/>
            <person name="Mangin B."/>
            <person name="Burke J.M."/>
            <person name="Salse J."/>
            <person name="Munos S."/>
            <person name="Vincourt P."/>
            <person name="Rieseberg L.H."/>
            <person name="Langlade N.B."/>
        </authorList>
    </citation>
    <scope>NUCLEOTIDE SEQUENCE</scope>
    <source>
        <tissue evidence="15">Leaves</tissue>
    </source>
</reference>